<gene>
    <name evidence="2" type="ORF">F3Y22_tig00008665pilonHSYRG00004</name>
</gene>
<dbReference type="Proteomes" id="UP000436088">
    <property type="component" value="Unassembled WGS sequence"/>
</dbReference>
<reference evidence="2" key="1">
    <citation type="submission" date="2019-09" db="EMBL/GenBank/DDBJ databases">
        <title>Draft genome information of white flower Hibiscus syriacus.</title>
        <authorList>
            <person name="Kim Y.-M."/>
        </authorList>
    </citation>
    <scope>NUCLEOTIDE SEQUENCE [LARGE SCALE GENOMIC DNA]</scope>
    <source>
        <strain evidence="2">YM2019G1</strain>
    </source>
</reference>
<feature type="domain" description="DUF1995" evidence="1">
    <location>
        <begin position="1"/>
        <end position="75"/>
    </location>
</feature>
<sequence>MWNPRLISEDAGDGVNVRQLRRYFLCSFTTVYSMRPLAAGAVLMLSRVFYDDKDRLGKYLLAKELVSRPDAEELEIIFGNAGEKSEQGPSLFSQAAVIFSSLNRFMKAISK</sequence>
<protein>
    <submittedName>
        <fullName evidence="2">Pentatricopeptide repeat-containing protein</fullName>
    </submittedName>
</protein>
<dbReference type="Pfam" id="PF09353">
    <property type="entry name" value="DUF1995"/>
    <property type="match status" value="1"/>
</dbReference>
<dbReference type="EMBL" id="VEPZ02000419">
    <property type="protein sequence ID" value="KAE8725526.1"/>
    <property type="molecule type" value="Genomic_DNA"/>
</dbReference>
<evidence type="ECO:0000313" key="2">
    <source>
        <dbReference type="EMBL" id="KAE8725526.1"/>
    </source>
</evidence>
<comment type="caution">
    <text evidence="2">The sequence shown here is derived from an EMBL/GenBank/DDBJ whole genome shotgun (WGS) entry which is preliminary data.</text>
</comment>
<proteinExistence type="predicted"/>
<dbReference type="AlphaFoldDB" id="A0A6A3C9V7"/>
<evidence type="ECO:0000259" key="1">
    <source>
        <dbReference type="Pfam" id="PF09353"/>
    </source>
</evidence>
<accession>A0A6A3C9V7</accession>
<dbReference type="InterPro" id="IPR018962">
    <property type="entry name" value="DUF1995"/>
</dbReference>
<evidence type="ECO:0000313" key="3">
    <source>
        <dbReference type="Proteomes" id="UP000436088"/>
    </source>
</evidence>
<name>A0A6A3C9V7_HIBSY</name>
<dbReference type="InterPro" id="IPR053021">
    <property type="entry name" value="Chloroplast_ADK"/>
</dbReference>
<dbReference type="PANTHER" id="PTHR35509:SF1">
    <property type="entry name" value="DOMAIN PROTEIN, PUTATIVE (DUF1995)-RELATED"/>
    <property type="match status" value="1"/>
</dbReference>
<dbReference type="PANTHER" id="PTHR35509">
    <property type="entry name" value="DOMAIN PROTEIN, PUTATIVE (DUF1995)-RELATED"/>
    <property type="match status" value="1"/>
</dbReference>
<organism evidence="2 3">
    <name type="scientific">Hibiscus syriacus</name>
    <name type="common">Rose of Sharon</name>
    <dbReference type="NCBI Taxonomy" id="106335"/>
    <lineage>
        <taxon>Eukaryota</taxon>
        <taxon>Viridiplantae</taxon>
        <taxon>Streptophyta</taxon>
        <taxon>Embryophyta</taxon>
        <taxon>Tracheophyta</taxon>
        <taxon>Spermatophyta</taxon>
        <taxon>Magnoliopsida</taxon>
        <taxon>eudicotyledons</taxon>
        <taxon>Gunneridae</taxon>
        <taxon>Pentapetalae</taxon>
        <taxon>rosids</taxon>
        <taxon>malvids</taxon>
        <taxon>Malvales</taxon>
        <taxon>Malvaceae</taxon>
        <taxon>Malvoideae</taxon>
        <taxon>Hibiscus</taxon>
    </lineage>
</organism>
<keyword evidence="3" id="KW-1185">Reference proteome</keyword>